<keyword evidence="2" id="KW-1185">Reference proteome</keyword>
<dbReference type="GO" id="GO:0008270">
    <property type="term" value="F:zinc ion binding"/>
    <property type="evidence" value="ECO:0007669"/>
    <property type="project" value="TreeGrafter"/>
</dbReference>
<protein>
    <submittedName>
        <fullName evidence="1">Fur family transcriptional regulator</fullName>
    </submittedName>
</protein>
<dbReference type="InterPro" id="IPR036388">
    <property type="entry name" value="WH-like_DNA-bd_sf"/>
</dbReference>
<dbReference type="InterPro" id="IPR036390">
    <property type="entry name" value="WH_DNA-bd_sf"/>
</dbReference>
<sequence>MWKEEAVNALKKRGHKLTPQRLKLIEVLDEMGSEHPSMNSLLERIRDDFPTVSFSTLYSNLLTLRELGLVELFSIEGETRVEINTKPHINLITGESVVDVEDPEIIEALKKRLGKEVKLVNVLVKG</sequence>
<gene>
    <name evidence="1" type="ORF">A3L09_06300</name>
</gene>
<evidence type="ECO:0000313" key="2">
    <source>
        <dbReference type="Proteomes" id="UP000250179"/>
    </source>
</evidence>
<dbReference type="Pfam" id="PF01475">
    <property type="entry name" value="FUR"/>
    <property type="match status" value="1"/>
</dbReference>
<organism evidence="1 2">
    <name type="scientific">Thermococcus profundus</name>
    <dbReference type="NCBI Taxonomy" id="49899"/>
    <lineage>
        <taxon>Archaea</taxon>
        <taxon>Methanobacteriati</taxon>
        <taxon>Methanobacteriota</taxon>
        <taxon>Thermococci</taxon>
        <taxon>Thermococcales</taxon>
        <taxon>Thermococcaceae</taxon>
        <taxon>Thermococcus</taxon>
    </lineage>
</organism>
<dbReference type="SUPFAM" id="SSF46785">
    <property type="entry name" value="Winged helix' DNA-binding domain"/>
    <property type="match status" value="1"/>
</dbReference>
<dbReference type="GO" id="GO:0003700">
    <property type="term" value="F:DNA-binding transcription factor activity"/>
    <property type="evidence" value="ECO:0007669"/>
    <property type="project" value="InterPro"/>
</dbReference>
<dbReference type="GO" id="GO:0000976">
    <property type="term" value="F:transcription cis-regulatory region binding"/>
    <property type="evidence" value="ECO:0007669"/>
    <property type="project" value="TreeGrafter"/>
</dbReference>
<dbReference type="GO" id="GO:0045892">
    <property type="term" value="P:negative regulation of DNA-templated transcription"/>
    <property type="evidence" value="ECO:0007669"/>
    <property type="project" value="TreeGrafter"/>
</dbReference>
<dbReference type="AlphaFoldDB" id="A0A2Z2MAT0"/>
<accession>A0A2Z2MAT0</accession>
<dbReference type="KEGG" id="tprf:A3L09_06300"/>
<dbReference type="Gene3D" id="1.10.10.10">
    <property type="entry name" value="Winged helix-like DNA-binding domain superfamily/Winged helix DNA-binding domain"/>
    <property type="match status" value="1"/>
</dbReference>
<dbReference type="EMBL" id="CP014862">
    <property type="protein sequence ID" value="ASJ02896.1"/>
    <property type="molecule type" value="Genomic_DNA"/>
</dbReference>
<dbReference type="RefSeq" id="WP_088858151.1">
    <property type="nucleotide sequence ID" value="NZ_CP014862.1"/>
</dbReference>
<dbReference type="PANTHER" id="PTHR33202">
    <property type="entry name" value="ZINC UPTAKE REGULATION PROTEIN"/>
    <property type="match status" value="1"/>
</dbReference>
<evidence type="ECO:0000313" key="1">
    <source>
        <dbReference type="EMBL" id="ASJ02896.1"/>
    </source>
</evidence>
<dbReference type="GeneID" id="33320008"/>
<dbReference type="InterPro" id="IPR002481">
    <property type="entry name" value="FUR"/>
</dbReference>
<dbReference type="OrthoDB" id="21318at2157"/>
<reference evidence="1 2" key="1">
    <citation type="submission" date="2016-03" db="EMBL/GenBank/DDBJ databases">
        <title>Complete genome sequence of Thermococcus profundus strain DT5432.</title>
        <authorList>
            <person name="Oger P.M."/>
        </authorList>
    </citation>
    <scope>NUCLEOTIDE SEQUENCE [LARGE SCALE GENOMIC DNA]</scope>
    <source>
        <strain evidence="1 2">DT 5432</strain>
    </source>
</reference>
<dbReference type="Proteomes" id="UP000250179">
    <property type="component" value="Chromosome"/>
</dbReference>
<name>A0A2Z2MAT0_THEPR</name>
<proteinExistence type="predicted"/>
<dbReference type="GO" id="GO:1900376">
    <property type="term" value="P:regulation of secondary metabolite biosynthetic process"/>
    <property type="evidence" value="ECO:0007669"/>
    <property type="project" value="TreeGrafter"/>
</dbReference>
<dbReference type="PANTHER" id="PTHR33202:SF7">
    <property type="entry name" value="FERRIC UPTAKE REGULATION PROTEIN"/>
    <property type="match status" value="1"/>
</dbReference>